<dbReference type="InterPro" id="IPR007159">
    <property type="entry name" value="SpoVT-AbrB_dom"/>
</dbReference>
<dbReference type="Gene3D" id="2.10.260.10">
    <property type="match status" value="1"/>
</dbReference>
<organism evidence="3 6">
    <name type="scientific">Methylopila capsulata</name>
    <dbReference type="NCBI Taxonomy" id="61654"/>
    <lineage>
        <taxon>Bacteria</taxon>
        <taxon>Pseudomonadati</taxon>
        <taxon>Pseudomonadota</taxon>
        <taxon>Alphaproteobacteria</taxon>
        <taxon>Hyphomicrobiales</taxon>
        <taxon>Methylopilaceae</taxon>
        <taxon>Methylopila</taxon>
    </lineage>
</organism>
<dbReference type="InterPro" id="IPR037914">
    <property type="entry name" value="SpoVT-AbrB_sf"/>
</dbReference>
<evidence type="ECO:0000313" key="6">
    <source>
        <dbReference type="Proteomes" id="UP001143400"/>
    </source>
</evidence>
<accession>A0A9W6IXL0</accession>
<dbReference type="EMBL" id="JAFBCY010000003">
    <property type="protein sequence ID" value="MBM7852751.1"/>
    <property type="molecule type" value="Genomic_DNA"/>
</dbReference>
<evidence type="ECO:0000313" key="3">
    <source>
        <dbReference type="EMBL" id="GLK56961.1"/>
    </source>
</evidence>
<dbReference type="GO" id="GO:0003677">
    <property type="term" value="F:DNA binding"/>
    <property type="evidence" value="ECO:0007669"/>
    <property type="project" value="InterPro"/>
</dbReference>
<dbReference type="Pfam" id="PF04014">
    <property type="entry name" value="MazE_antitoxin"/>
    <property type="match status" value="1"/>
</dbReference>
<evidence type="ECO:0000313" key="5">
    <source>
        <dbReference type="Proteomes" id="UP000758856"/>
    </source>
</evidence>
<evidence type="ECO:0000256" key="1">
    <source>
        <dbReference type="ARBA" id="ARBA00007924"/>
    </source>
</evidence>
<name>A0A9W6IXL0_9HYPH</name>
<dbReference type="InterPro" id="IPR051734">
    <property type="entry name" value="VapB_TA_antitoxins"/>
</dbReference>
<reference evidence="3" key="3">
    <citation type="submission" date="2023-01" db="EMBL/GenBank/DDBJ databases">
        <authorList>
            <person name="Sun Q."/>
            <person name="Evtushenko L."/>
        </authorList>
    </citation>
    <scope>NUCLEOTIDE SEQUENCE</scope>
    <source>
        <strain evidence="3">VKM B-1606</strain>
    </source>
</reference>
<dbReference type="AlphaFoldDB" id="A0A9W6IXL0"/>
<feature type="domain" description="SpoVT-AbrB" evidence="2">
    <location>
        <begin position="10"/>
        <end position="50"/>
    </location>
</feature>
<evidence type="ECO:0000259" key="2">
    <source>
        <dbReference type="SMART" id="SM00966"/>
    </source>
</evidence>
<dbReference type="PANTHER" id="PTHR37550:SF1">
    <property type="entry name" value="SSL1300 PROTEIN"/>
    <property type="match status" value="1"/>
</dbReference>
<comment type="caution">
    <text evidence="3">The sequence shown here is derived from an EMBL/GenBank/DDBJ whole genome shotgun (WGS) entry which is preliminary data.</text>
</comment>
<gene>
    <name evidence="3" type="ORF">GCM10008170_29800</name>
    <name evidence="4" type="ORF">JOD31_002993</name>
</gene>
<dbReference type="PANTHER" id="PTHR37550">
    <property type="entry name" value="ANTITOXIN VAPB1"/>
    <property type="match status" value="1"/>
</dbReference>
<evidence type="ECO:0000313" key="4">
    <source>
        <dbReference type="EMBL" id="MBM7852751.1"/>
    </source>
</evidence>
<dbReference type="SMART" id="SM00966">
    <property type="entry name" value="SpoVT_AbrB"/>
    <property type="match status" value="1"/>
</dbReference>
<dbReference type="SUPFAM" id="SSF89447">
    <property type="entry name" value="AbrB/MazE/MraZ-like"/>
    <property type="match status" value="1"/>
</dbReference>
<keyword evidence="5" id="KW-1185">Reference proteome</keyword>
<protein>
    <submittedName>
        <fullName evidence="4">Antitoxin VapB</fullName>
    </submittedName>
</protein>
<sequence length="77" mass="8762">MSDVRDAKVFKNGRSRAVRIPADWDRFGDVVTLRSVGNTVVIEPKHRNRLSEFLDGIEPLDEDFPEIDDPPPEPFAL</sequence>
<dbReference type="RefSeq" id="WP_204951207.1">
    <property type="nucleotide sequence ID" value="NZ_BSFF01000003.1"/>
</dbReference>
<reference evidence="3" key="1">
    <citation type="journal article" date="2014" name="Int. J. Syst. Evol. Microbiol.">
        <title>Complete genome sequence of Corynebacterium casei LMG S-19264T (=DSM 44701T), isolated from a smear-ripened cheese.</title>
        <authorList>
            <consortium name="US DOE Joint Genome Institute (JGI-PGF)"/>
            <person name="Walter F."/>
            <person name="Albersmeier A."/>
            <person name="Kalinowski J."/>
            <person name="Ruckert C."/>
        </authorList>
    </citation>
    <scope>NUCLEOTIDE SEQUENCE</scope>
    <source>
        <strain evidence="3">VKM B-1606</strain>
    </source>
</reference>
<comment type="similarity">
    <text evidence="1">Belongs to the VapB family.</text>
</comment>
<proteinExistence type="inferred from homology"/>
<dbReference type="EMBL" id="BSFF01000003">
    <property type="protein sequence ID" value="GLK56961.1"/>
    <property type="molecule type" value="Genomic_DNA"/>
</dbReference>
<dbReference type="Proteomes" id="UP000758856">
    <property type="component" value="Unassembled WGS sequence"/>
</dbReference>
<reference evidence="4 5" key="2">
    <citation type="submission" date="2021-01" db="EMBL/GenBank/DDBJ databases">
        <title>Genomic Encyclopedia of Type Strains, Phase IV (KMG-IV): sequencing the most valuable type-strain genomes for metagenomic binning, comparative biology and taxonomic classification.</title>
        <authorList>
            <person name="Goeker M."/>
        </authorList>
    </citation>
    <scope>NUCLEOTIDE SEQUENCE [LARGE SCALE GENOMIC DNA]</scope>
    <source>
        <strain evidence="4 5">DSM 6130</strain>
    </source>
</reference>
<dbReference type="Proteomes" id="UP001143400">
    <property type="component" value="Unassembled WGS sequence"/>
</dbReference>